<dbReference type="Pfam" id="PF01624">
    <property type="entry name" value="MutS_I"/>
    <property type="match status" value="1"/>
</dbReference>
<reference evidence="2" key="1">
    <citation type="submission" date="2013-08" db="EMBL/GenBank/DDBJ databases">
        <authorList>
            <person name="Mendez C."/>
            <person name="Richter M."/>
            <person name="Ferrer M."/>
            <person name="Sanchez J."/>
        </authorList>
    </citation>
    <scope>NUCLEOTIDE SEQUENCE</scope>
</reference>
<feature type="domain" description="DNA mismatch repair protein MutS-like N-terminal" evidence="1">
    <location>
        <begin position="2"/>
        <end position="100"/>
    </location>
</feature>
<sequence length="161" mass="17149">DHPDCVVLFRLGDFFEIFADDAVLAAPILGVTLTGREFGRRGRVPMCGVPHQSVDGYARKLLEAGLRVAVCDQIEPARPGVKLVARRVVRVLSAGTLVEDSLLEPGQSRRCAGLYPVPEGLGIAVIDFSTGECWLSTAPDGERTSRPCRCADGSGRGRSGA</sequence>
<accession>T1B5F9</accession>
<dbReference type="AlphaFoldDB" id="T1B5F9"/>
<evidence type="ECO:0000313" key="2">
    <source>
        <dbReference type="EMBL" id="EQD63683.1"/>
    </source>
</evidence>
<dbReference type="GO" id="GO:0006298">
    <property type="term" value="P:mismatch repair"/>
    <property type="evidence" value="ECO:0007669"/>
    <property type="project" value="InterPro"/>
</dbReference>
<dbReference type="InterPro" id="IPR016151">
    <property type="entry name" value="DNA_mismatch_repair_MutS_N"/>
</dbReference>
<dbReference type="GO" id="GO:0005524">
    <property type="term" value="F:ATP binding"/>
    <property type="evidence" value="ECO:0007669"/>
    <property type="project" value="InterPro"/>
</dbReference>
<dbReference type="SUPFAM" id="SSF55271">
    <property type="entry name" value="DNA repair protein MutS, domain I"/>
    <property type="match status" value="1"/>
</dbReference>
<comment type="caution">
    <text evidence="2">The sequence shown here is derived from an EMBL/GenBank/DDBJ whole genome shotgun (WGS) entry which is preliminary data.</text>
</comment>
<name>T1B5F9_9ZZZZ</name>
<dbReference type="Gene3D" id="3.40.1170.10">
    <property type="entry name" value="DNA repair protein MutS, domain I"/>
    <property type="match status" value="1"/>
</dbReference>
<proteinExistence type="predicted"/>
<dbReference type="GO" id="GO:0030983">
    <property type="term" value="F:mismatched DNA binding"/>
    <property type="evidence" value="ECO:0007669"/>
    <property type="project" value="InterPro"/>
</dbReference>
<gene>
    <name evidence="2" type="ORF">B1B_06917</name>
</gene>
<dbReference type="InterPro" id="IPR036678">
    <property type="entry name" value="MutS_con_dom_sf"/>
</dbReference>
<dbReference type="InterPro" id="IPR007695">
    <property type="entry name" value="DNA_mismatch_repair_MutS-lik_N"/>
</dbReference>
<organism evidence="2">
    <name type="scientific">mine drainage metagenome</name>
    <dbReference type="NCBI Taxonomy" id="410659"/>
    <lineage>
        <taxon>unclassified sequences</taxon>
        <taxon>metagenomes</taxon>
        <taxon>ecological metagenomes</taxon>
    </lineage>
</organism>
<dbReference type="EMBL" id="AUZY01004384">
    <property type="protein sequence ID" value="EQD63683.1"/>
    <property type="molecule type" value="Genomic_DNA"/>
</dbReference>
<evidence type="ECO:0000259" key="1">
    <source>
        <dbReference type="Pfam" id="PF01624"/>
    </source>
</evidence>
<dbReference type="SUPFAM" id="SSF53150">
    <property type="entry name" value="DNA repair protein MutS, domain II"/>
    <property type="match status" value="1"/>
</dbReference>
<feature type="non-terminal residue" evidence="2">
    <location>
        <position position="1"/>
    </location>
</feature>
<reference evidence="2" key="2">
    <citation type="journal article" date="2014" name="ISME J.">
        <title>Microbial stratification in low pH oxic and suboxic macroscopic growths along an acid mine drainage.</title>
        <authorList>
            <person name="Mendez-Garcia C."/>
            <person name="Mesa V."/>
            <person name="Sprenger R.R."/>
            <person name="Richter M."/>
            <person name="Diez M.S."/>
            <person name="Solano J."/>
            <person name="Bargiela R."/>
            <person name="Golyshina O.V."/>
            <person name="Manteca A."/>
            <person name="Ramos J.L."/>
            <person name="Gallego J.R."/>
            <person name="Llorente I."/>
            <person name="Martins Dos Santos V.A."/>
            <person name="Jensen O.N."/>
            <person name="Pelaez A.I."/>
            <person name="Sanchez J."/>
            <person name="Ferrer M."/>
        </authorList>
    </citation>
    <scope>NUCLEOTIDE SEQUENCE</scope>
</reference>
<protein>
    <submittedName>
        <fullName evidence="2">DNA mismatch repair protein MutS</fullName>
    </submittedName>
</protein>
<feature type="non-terminal residue" evidence="2">
    <location>
        <position position="161"/>
    </location>
</feature>